<dbReference type="SMART" id="SM00483">
    <property type="entry name" value="POLXc"/>
    <property type="match status" value="1"/>
</dbReference>
<evidence type="ECO:0000256" key="10">
    <source>
        <dbReference type="ARBA" id="ARBA00022932"/>
    </source>
</evidence>
<keyword evidence="6 16" id="KW-0548">Nucleotidyltransferase</keyword>
<evidence type="ECO:0000256" key="2">
    <source>
        <dbReference type="ARBA" id="ARBA00004123"/>
    </source>
</evidence>
<dbReference type="GO" id="GO:0046872">
    <property type="term" value="F:metal ion binding"/>
    <property type="evidence" value="ECO:0007669"/>
    <property type="project" value="UniProtKB-UniRule"/>
</dbReference>
<dbReference type="InterPro" id="IPR027421">
    <property type="entry name" value="DNA_pol_lamdba_lyase_dom_sf"/>
</dbReference>
<evidence type="ECO:0000256" key="5">
    <source>
        <dbReference type="ARBA" id="ARBA00022679"/>
    </source>
</evidence>
<dbReference type="Gene3D" id="1.10.150.110">
    <property type="entry name" value="DNA polymerase beta, N-terminal domain-like"/>
    <property type="match status" value="1"/>
</dbReference>
<sequence>MSGKRKAPSSDDNSNADICDFLIELSEFEKNVNRNIHKYNAYRNGAAAIAKLSTRVKNGQEAMKLNGVGKQMGLKIDEFLATGTLKKLTKIRADDTSKGISLLTRVTGIGPAKARELVEQGIMTLDDMRNNQDKLNHHQIIGLKHMDDFELRIPRDEIEELEELLLKHIHQLDSEYILTIAGSYRRGAKDSGDIDGLLTHPNYESSSGKKPHLLKKVVDALKEANLVTDTLSLGELKFMGVCRKNEDGHFRRLDLRLIPVDQFYCGLLYFTGSDIFNKNMRTKALEEGFTLNEYCIRPMGATGVPGESLPVSSEEDVFDYVGMKYRKPSERKQ</sequence>
<dbReference type="EMBL" id="CAXKWB010005551">
    <property type="protein sequence ID" value="CAL4078973.1"/>
    <property type="molecule type" value="Genomic_DNA"/>
</dbReference>
<comment type="function">
    <text evidence="16">DNA polymerase that functions in several pathways of DNA repair. Involved in base excision repair (BER) responsible for repair of lesions that give rise to abasic (AP) sites in DNA. Also contributes to DNA double-strand break repair by non-homologous end joining and homologous recombination. Has both template-dependent and template-independent (terminal transferase) DNA polymerase activities. Has also a 5'-deoxyribose-5-phosphate lyase (dRP lyase) activity.</text>
</comment>
<keyword evidence="5 16" id="KW-0808">Transferase</keyword>
<comment type="caution">
    <text evidence="18">The sequence shown here is derived from an EMBL/GenBank/DDBJ whole genome shotgun (WGS) entry which is preliminary data.</text>
</comment>
<name>A0AAV2QCB9_MEGNR</name>
<evidence type="ECO:0000313" key="18">
    <source>
        <dbReference type="EMBL" id="CAL4078973.1"/>
    </source>
</evidence>
<dbReference type="InterPro" id="IPR002008">
    <property type="entry name" value="DNA_pol_X_beta-like"/>
</dbReference>
<dbReference type="Gene3D" id="1.10.150.20">
    <property type="entry name" value="5' to 3' exonuclease, C-terminal subdomain"/>
    <property type="match status" value="1"/>
</dbReference>
<dbReference type="Pfam" id="PF10391">
    <property type="entry name" value="DNA_pol_lambd_f"/>
    <property type="match status" value="1"/>
</dbReference>
<dbReference type="InterPro" id="IPR037160">
    <property type="entry name" value="DNA_Pol_thumb_sf"/>
</dbReference>
<keyword evidence="3" id="KW-0963">Cytoplasm</keyword>
<dbReference type="GO" id="GO:0006303">
    <property type="term" value="P:double-strand break repair via nonhomologous end joining"/>
    <property type="evidence" value="ECO:0007669"/>
    <property type="project" value="TreeGrafter"/>
</dbReference>
<keyword evidence="13 16" id="KW-0539">Nucleus</keyword>
<dbReference type="Proteomes" id="UP001497623">
    <property type="component" value="Unassembled WGS sequence"/>
</dbReference>
<dbReference type="InterPro" id="IPR002054">
    <property type="entry name" value="DNA-dir_DNA_pol_X"/>
</dbReference>
<evidence type="ECO:0000256" key="9">
    <source>
        <dbReference type="ARBA" id="ARBA00022842"/>
    </source>
</evidence>
<feature type="active site" description="Nucleophile; Schiff-base intermediate with DNA; for 5'-dRP lyase activity" evidence="15">
    <location>
        <position position="75"/>
    </location>
</feature>
<dbReference type="GO" id="GO:0003887">
    <property type="term" value="F:DNA-directed DNA polymerase activity"/>
    <property type="evidence" value="ECO:0007669"/>
    <property type="project" value="UniProtKB-UniRule"/>
</dbReference>
<evidence type="ECO:0000256" key="12">
    <source>
        <dbReference type="ARBA" id="ARBA00023204"/>
    </source>
</evidence>
<dbReference type="PANTHER" id="PTHR11276:SF42">
    <property type="entry name" value="DNA POLYMERASE BETA"/>
    <property type="match status" value="1"/>
</dbReference>
<comment type="catalytic activity">
    <reaction evidence="14 16">
        <text>DNA(n) + a 2'-deoxyribonucleoside 5'-triphosphate = DNA(n+1) + diphosphate</text>
        <dbReference type="Rhea" id="RHEA:22508"/>
        <dbReference type="Rhea" id="RHEA-COMP:17339"/>
        <dbReference type="Rhea" id="RHEA-COMP:17340"/>
        <dbReference type="ChEBI" id="CHEBI:33019"/>
        <dbReference type="ChEBI" id="CHEBI:61560"/>
        <dbReference type="ChEBI" id="CHEBI:173112"/>
        <dbReference type="EC" id="2.7.7.7"/>
    </reaction>
</comment>
<dbReference type="PRINTS" id="PR00870">
    <property type="entry name" value="DNAPOLXBETA"/>
</dbReference>
<dbReference type="Gene3D" id="3.30.210.10">
    <property type="entry name" value="DNA polymerase, thumb domain"/>
    <property type="match status" value="1"/>
</dbReference>
<dbReference type="SUPFAM" id="SSF47802">
    <property type="entry name" value="DNA polymerase beta, N-terminal domain-like"/>
    <property type="match status" value="1"/>
</dbReference>
<protein>
    <recommendedName>
        <fullName evidence="16">DNA polymerase</fullName>
        <ecNumber evidence="16">2.7.7.7</ecNumber>
    </recommendedName>
</protein>
<keyword evidence="7" id="KW-0479">Metal-binding</keyword>
<comment type="subcellular location">
    <subcellularLocation>
        <location evidence="2 16">Nucleus</location>
    </subcellularLocation>
</comment>
<keyword evidence="10 16" id="KW-0239">DNA-directed DNA polymerase</keyword>
<dbReference type="InterPro" id="IPR022312">
    <property type="entry name" value="DNA_pol_X"/>
</dbReference>
<evidence type="ECO:0000256" key="13">
    <source>
        <dbReference type="ARBA" id="ARBA00023242"/>
    </source>
</evidence>
<dbReference type="InterPro" id="IPR028207">
    <property type="entry name" value="DNA_pol_B_palm_palm"/>
</dbReference>
<proteinExistence type="inferred from homology"/>
<dbReference type="InterPro" id="IPR029398">
    <property type="entry name" value="PolB_thumb"/>
</dbReference>
<keyword evidence="12 16" id="KW-0234">DNA repair</keyword>
<dbReference type="AlphaFoldDB" id="A0AAV2QCB9"/>
<dbReference type="PANTHER" id="PTHR11276">
    <property type="entry name" value="DNA POLYMERASE TYPE-X FAMILY MEMBER"/>
    <property type="match status" value="1"/>
</dbReference>
<evidence type="ECO:0000256" key="8">
    <source>
        <dbReference type="ARBA" id="ARBA00022763"/>
    </source>
</evidence>
<gene>
    <name evidence="18" type="ORF">MNOR_LOCUS10807</name>
</gene>
<dbReference type="Pfam" id="PF14791">
    <property type="entry name" value="DNA_pol_B_thumb"/>
    <property type="match status" value="1"/>
</dbReference>
<dbReference type="InterPro" id="IPR010996">
    <property type="entry name" value="HHH_MUS81"/>
</dbReference>
<evidence type="ECO:0000256" key="3">
    <source>
        <dbReference type="ARBA" id="ARBA00022490"/>
    </source>
</evidence>
<accession>A0AAV2QCB9</accession>
<keyword evidence="11" id="KW-0238">DNA-binding</keyword>
<dbReference type="Gene3D" id="3.30.460.10">
    <property type="entry name" value="Beta Polymerase, domain 2"/>
    <property type="match status" value="1"/>
</dbReference>
<evidence type="ECO:0000256" key="14">
    <source>
        <dbReference type="ARBA" id="ARBA00049244"/>
    </source>
</evidence>
<keyword evidence="8 16" id="KW-0227">DNA damage</keyword>
<keyword evidence="4" id="KW-0237">DNA synthesis</keyword>
<organism evidence="18 19">
    <name type="scientific">Meganyctiphanes norvegica</name>
    <name type="common">Northern krill</name>
    <name type="synonym">Thysanopoda norvegica</name>
    <dbReference type="NCBI Taxonomy" id="48144"/>
    <lineage>
        <taxon>Eukaryota</taxon>
        <taxon>Metazoa</taxon>
        <taxon>Ecdysozoa</taxon>
        <taxon>Arthropoda</taxon>
        <taxon>Crustacea</taxon>
        <taxon>Multicrustacea</taxon>
        <taxon>Malacostraca</taxon>
        <taxon>Eumalacostraca</taxon>
        <taxon>Eucarida</taxon>
        <taxon>Euphausiacea</taxon>
        <taxon>Euphausiidae</taxon>
        <taxon>Meganyctiphanes</taxon>
    </lineage>
</organism>
<evidence type="ECO:0000256" key="11">
    <source>
        <dbReference type="ARBA" id="ARBA00023125"/>
    </source>
</evidence>
<dbReference type="Pfam" id="PF14792">
    <property type="entry name" value="DNA_pol_B_palm"/>
    <property type="match status" value="1"/>
</dbReference>
<dbReference type="InterPro" id="IPR018944">
    <property type="entry name" value="DNA_pol_lambd_fingers_domain"/>
</dbReference>
<dbReference type="CDD" id="cd00141">
    <property type="entry name" value="NT_POLXc"/>
    <property type="match status" value="1"/>
</dbReference>
<dbReference type="SUPFAM" id="SSF81585">
    <property type="entry name" value="PsbU/PolX domain-like"/>
    <property type="match status" value="1"/>
</dbReference>
<evidence type="ECO:0000256" key="1">
    <source>
        <dbReference type="ARBA" id="ARBA00001946"/>
    </source>
</evidence>
<dbReference type="FunFam" id="3.30.210.10:FF:000002">
    <property type="entry name" value="DNA polymerase"/>
    <property type="match status" value="1"/>
</dbReference>
<dbReference type="FunFam" id="1.10.150.20:FF:000026">
    <property type="entry name" value="DNA polymerase beta"/>
    <property type="match status" value="1"/>
</dbReference>
<evidence type="ECO:0000259" key="17">
    <source>
        <dbReference type="SMART" id="SM00483"/>
    </source>
</evidence>
<dbReference type="Pfam" id="PF14716">
    <property type="entry name" value="HHH_8"/>
    <property type="match status" value="1"/>
</dbReference>
<keyword evidence="19" id="KW-1185">Reference proteome</keyword>
<evidence type="ECO:0000256" key="15">
    <source>
        <dbReference type="PIRSR" id="PIRSR622312-50"/>
    </source>
</evidence>
<evidence type="ECO:0000256" key="4">
    <source>
        <dbReference type="ARBA" id="ARBA00022634"/>
    </source>
</evidence>
<dbReference type="GO" id="GO:0003677">
    <property type="term" value="F:DNA binding"/>
    <property type="evidence" value="ECO:0007669"/>
    <property type="project" value="UniProtKB-UniRule"/>
</dbReference>
<evidence type="ECO:0000313" key="19">
    <source>
        <dbReference type="Proteomes" id="UP001497623"/>
    </source>
</evidence>
<dbReference type="GO" id="GO:0005634">
    <property type="term" value="C:nucleus"/>
    <property type="evidence" value="ECO:0007669"/>
    <property type="project" value="UniProtKB-SubCell"/>
</dbReference>
<evidence type="ECO:0000256" key="6">
    <source>
        <dbReference type="ARBA" id="ARBA00022695"/>
    </source>
</evidence>
<evidence type="ECO:0000256" key="7">
    <source>
        <dbReference type="ARBA" id="ARBA00022723"/>
    </source>
</evidence>
<dbReference type="GO" id="GO:0006284">
    <property type="term" value="P:base-excision repair"/>
    <property type="evidence" value="ECO:0007669"/>
    <property type="project" value="TreeGrafter"/>
</dbReference>
<comment type="cofactor">
    <cofactor evidence="1">
        <name>Mg(2+)</name>
        <dbReference type="ChEBI" id="CHEBI:18420"/>
    </cofactor>
</comment>
<dbReference type="InterPro" id="IPR043519">
    <property type="entry name" value="NT_sf"/>
</dbReference>
<keyword evidence="9" id="KW-0460">Magnesium</keyword>
<dbReference type="PRINTS" id="PR00869">
    <property type="entry name" value="DNAPOLX"/>
</dbReference>
<reference evidence="18 19" key="1">
    <citation type="submission" date="2024-05" db="EMBL/GenBank/DDBJ databases">
        <authorList>
            <person name="Wallberg A."/>
        </authorList>
    </citation>
    <scope>NUCLEOTIDE SEQUENCE [LARGE SCALE GENOMIC DNA]</scope>
</reference>
<dbReference type="SUPFAM" id="SSF81301">
    <property type="entry name" value="Nucleotidyltransferase"/>
    <property type="match status" value="1"/>
</dbReference>
<comment type="similarity">
    <text evidence="16">Belongs to the DNA polymerase type-X family.</text>
</comment>
<feature type="domain" description="DNA-directed DNA polymerase X" evidence="17">
    <location>
        <begin position="13"/>
        <end position="332"/>
    </location>
</feature>
<dbReference type="EC" id="2.7.7.7" evidence="16"/>
<evidence type="ECO:0000256" key="16">
    <source>
        <dbReference type="RuleBase" id="RU366014"/>
    </source>
</evidence>